<evidence type="ECO:0000256" key="4">
    <source>
        <dbReference type="SAM" id="MobiDB-lite"/>
    </source>
</evidence>
<protein>
    <recommendedName>
        <fullName evidence="5">ALMS motif domain-containing protein</fullName>
    </recommendedName>
</protein>
<reference evidence="6" key="2">
    <citation type="submission" date="2017-10" db="EMBL/GenBank/DDBJ databases">
        <title>Ladona fulva Genome sequencing and assembly.</title>
        <authorList>
            <person name="Murali S."/>
            <person name="Richards S."/>
            <person name="Bandaranaike D."/>
            <person name="Bellair M."/>
            <person name="Blankenburg K."/>
            <person name="Chao H."/>
            <person name="Dinh H."/>
            <person name="Doddapaneni H."/>
            <person name="Dugan-Rocha S."/>
            <person name="Elkadiri S."/>
            <person name="Gnanaolivu R."/>
            <person name="Hernandez B."/>
            <person name="Skinner E."/>
            <person name="Javaid M."/>
            <person name="Lee S."/>
            <person name="Li M."/>
            <person name="Ming W."/>
            <person name="Munidasa M."/>
            <person name="Muniz J."/>
            <person name="Nguyen L."/>
            <person name="Hughes D."/>
            <person name="Osuji N."/>
            <person name="Pu L.-L."/>
            <person name="Puazo M."/>
            <person name="Qu C."/>
            <person name="Quiroz J."/>
            <person name="Raj R."/>
            <person name="Weissenberger G."/>
            <person name="Xin Y."/>
            <person name="Zou X."/>
            <person name="Han Y."/>
            <person name="Worley K."/>
            <person name="Muzny D."/>
            <person name="Gibbs R."/>
        </authorList>
    </citation>
    <scope>NUCLEOTIDE SEQUENCE</scope>
    <source>
        <strain evidence="6">Sampled in the wild</strain>
    </source>
</reference>
<comment type="caution">
    <text evidence="6">The sequence shown here is derived from an EMBL/GenBank/DDBJ whole genome shotgun (WGS) entry which is preliminary data.</text>
</comment>
<feature type="compositionally biased region" description="Polar residues" evidence="4">
    <location>
        <begin position="1"/>
        <end position="19"/>
    </location>
</feature>
<feature type="compositionally biased region" description="Polar residues" evidence="4">
    <location>
        <begin position="26"/>
        <end position="35"/>
    </location>
</feature>
<dbReference type="Proteomes" id="UP000792457">
    <property type="component" value="Unassembled WGS sequence"/>
</dbReference>
<accession>A0A8K0JTU2</accession>
<organism evidence="6 7">
    <name type="scientific">Ladona fulva</name>
    <name type="common">Scarce chaser dragonfly</name>
    <name type="synonym">Libellula fulva</name>
    <dbReference type="NCBI Taxonomy" id="123851"/>
    <lineage>
        <taxon>Eukaryota</taxon>
        <taxon>Metazoa</taxon>
        <taxon>Ecdysozoa</taxon>
        <taxon>Arthropoda</taxon>
        <taxon>Hexapoda</taxon>
        <taxon>Insecta</taxon>
        <taxon>Pterygota</taxon>
        <taxon>Palaeoptera</taxon>
        <taxon>Odonata</taxon>
        <taxon>Epiprocta</taxon>
        <taxon>Anisoptera</taxon>
        <taxon>Libelluloidea</taxon>
        <taxon>Libellulidae</taxon>
        <taxon>Ladona</taxon>
    </lineage>
</organism>
<evidence type="ECO:0000256" key="2">
    <source>
        <dbReference type="ARBA" id="ARBA00022490"/>
    </source>
</evidence>
<feature type="compositionally biased region" description="Basic and acidic residues" evidence="4">
    <location>
        <begin position="204"/>
        <end position="213"/>
    </location>
</feature>
<evidence type="ECO:0000256" key="3">
    <source>
        <dbReference type="ARBA" id="ARBA00023212"/>
    </source>
</evidence>
<keyword evidence="7" id="KW-1185">Reference proteome</keyword>
<sequence length="275" mass="31823">MKNPQYSSQERVSQTTSPLMQRHSTKTTSVDYCSNRSTIASSSVPSRTSSRNSATSDPKPAERVQRDKDNKKTSEAYLITFEAETPKNDLKEQKEKASRKSLKEVKVKIPSNKEETNGNRQMECYTVTSLKEQLEVHRPEFIRNAEERQKCLEELVHLRALRQATRRKLLHFNLVTHQNLQKEKQDMPKQKSAPAKPISKSSGRQKENSEPICLREKRRLKRALPEYQKKEAEQRKKQYYQTNRLLADIYSKKLQKKVLNGAVSLSMSESVISTL</sequence>
<keyword evidence="2" id="KW-0963">Cytoplasm</keyword>
<dbReference type="EMBL" id="KZ308137">
    <property type="protein sequence ID" value="KAG8222565.1"/>
    <property type="molecule type" value="Genomic_DNA"/>
</dbReference>
<feature type="compositionally biased region" description="Basic and acidic residues" evidence="4">
    <location>
        <begin position="180"/>
        <end position="189"/>
    </location>
</feature>
<name>A0A8K0JTU2_LADFU</name>
<keyword evidence="3" id="KW-0206">Cytoskeleton</keyword>
<dbReference type="Pfam" id="PF15309">
    <property type="entry name" value="ALMS_motif"/>
    <property type="match status" value="1"/>
</dbReference>
<feature type="region of interest" description="Disordered" evidence="4">
    <location>
        <begin position="1"/>
        <end position="74"/>
    </location>
</feature>
<evidence type="ECO:0000313" key="7">
    <source>
        <dbReference type="Proteomes" id="UP000792457"/>
    </source>
</evidence>
<dbReference type="OrthoDB" id="2448405at2759"/>
<feature type="compositionally biased region" description="Low complexity" evidence="4">
    <location>
        <begin position="36"/>
        <end position="53"/>
    </location>
</feature>
<evidence type="ECO:0000259" key="5">
    <source>
        <dbReference type="Pfam" id="PF15309"/>
    </source>
</evidence>
<feature type="compositionally biased region" description="Basic and acidic residues" evidence="4">
    <location>
        <begin position="59"/>
        <end position="74"/>
    </location>
</feature>
<feature type="region of interest" description="Disordered" evidence="4">
    <location>
        <begin position="180"/>
        <end position="213"/>
    </location>
</feature>
<feature type="domain" description="ALMS motif" evidence="5">
    <location>
        <begin position="128"/>
        <end position="260"/>
    </location>
</feature>
<feature type="compositionally biased region" description="Low complexity" evidence="4">
    <location>
        <begin position="190"/>
        <end position="202"/>
    </location>
</feature>
<evidence type="ECO:0000256" key="1">
    <source>
        <dbReference type="ARBA" id="ARBA00004300"/>
    </source>
</evidence>
<gene>
    <name evidence="6" type="ORF">J437_LFUL011691</name>
</gene>
<proteinExistence type="predicted"/>
<dbReference type="GO" id="GO:0005813">
    <property type="term" value="C:centrosome"/>
    <property type="evidence" value="ECO:0007669"/>
    <property type="project" value="UniProtKB-SubCell"/>
</dbReference>
<dbReference type="AlphaFoldDB" id="A0A8K0JTU2"/>
<reference evidence="6" key="1">
    <citation type="submission" date="2013-04" db="EMBL/GenBank/DDBJ databases">
        <authorList>
            <person name="Qu J."/>
            <person name="Murali S.C."/>
            <person name="Bandaranaike D."/>
            <person name="Bellair M."/>
            <person name="Blankenburg K."/>
            <person name="Chao H."/>
            <person name="Dinh H."/>
            <person name="Doddapaneni H."/>
            <person name="Downs B."/>
            <person name="Dugan-Rocha S."/>
            <person name="Elkadiri S."/>
            <person name="Gnanaolivu R.D."/>
            <person name="Hernandez B."/>
            <person name="Javaid M."/>
            <person name="Jayaseelan J.C."/>
            <person name="Lee S."/>
            <person name="Li M."/>
            <person name="Ming W."/>
            <person name="Munidasa M."/>
            <person name="Muniz J."/>
            <person name="Nguyen L."/>
            <person name="Ongeri F."/>
            <person name="Osuji N."/>
            <person name="Pu L.-L."/>
            <person name="Puazo M."/>
            <person name="Qu C."/>
            <person name="Quiroz J."/>
            <person name="Raj R."/>
            <person name="Weissenberger G."/>
            <person name="Xin Y."/>
            <person name="Zou X."/>
            <person name="Han Y."/>
            <person name="Richards S."/>
            <person name="Worley K."/>
            <person name="Muzny D."/>
            <person name="Gibbs R."/>
        </authorList>
    </citation>
    <scope>NUCLEOTIDE SEQUENCE</scope>
    <source>
        <strain evidence="6">Sampled in the wild</strain>
    </source>
</reference>
<comment type="subcellular location">
    <subcellularLocation>
        <location evidence="1">Cytoplasm</location>
        <location evidence="1">Cytoskeleton</location>
        <location evidence="1">Microtubule organizing center</location>
        <location evidence="1">Centrosome</location>
    </subcellularLocation>
</comment>
<dbReference type="InterPro" id="IPR029299">
    <property type="entry name" value="ALMS_motif"/>
</dbReference>
<evidence type="ECO:0000313" key="6">
    <source>
        <dbReference type="EMBL" id="KAG8222565.1"/>
    </source>
</evidence>